<evidence type="ECO:0000256" key="1">
    <source>
        <dbReference type="SAM" id="Phobius"/>
    </source>
</evidence>
<dbReference type="Proteomes" id="UP000176751">
    <property type="component" value="Unassembled WGS sequence"/>
</dbReference>
<gene>
    <name evidence="2" type="ORF">A2196_02005</name>
</gene>
<evidence type="ECO:0000313" key="3">
    <source>
        <dbReference type="Proteomes" id="UP000176751"/>
    </source>
</evidence>
<sequence length="135" mass="16158">MNTKSVREIANIIKDEPWSVLIILSIVFLPFIFNQWGSQFPESWRPPVVFLIIVMWVIAGFRLRKEIITWRRKTILLNYLEKEKRHSISHLSKEWNWKNEFTEKNINDLLLTYPDIFKRVKVKRNGKYVSGVGLV</sequence>
<keyword evidence="1" id="KW-0472">Membrane</keyword>
<keyword evidence="1" id="KW-0812">Transmembrane</keyword>
<proteinExistence type="predicted"/>
<comment type="caution">
    <text evidence="2">The sequence shown here is derived from an EMBL/GenBank/DDBJ whole genome shotgun (WGS) entry which is preliminary data.</text>
</comment>
<dbReference type="AlphaFoldDB" id="A0A1F5HC05"/>
<evidence type="ECO:0000313" key="2">
    <source>
        <dbReference type="EMBL" id="OGE01638.1"/>
    </source>
</evidence>
<reference evidence="2 3" key="1">
    <citation type="journal article" date="2016" name="Nat. Commun.">
        <title>Thousands of microbial genomes shed light on interconnected biogeochemical processes in an aquifer system.</title>
        <authorList>
            <person name="Anantharaman K."/>
            <person name="Brown C.T."/>
            <person name="Hug L.A."/>
            <person name="Sharon I."/>
            <person name="Castelle C.J."/>
            <person name="Probst A.J."/>
            <person name="Thomas B.C."/>
            <person name="Singh A."/>
            <person name="Wilkins M.J."/>
            <person name="Karaoz U."/>
            <person name="Brodie E.L."/>
            <person name="Williams K.H."/>
            <person name="Hubbard S.S."/>
            <person name="Banfield J.F."/>
        </authorList>
    </citation>
    <scope>NUCLEOTIDE SEQUENCE [LARGE SCALE GENOMIC DNA]</scope>
</reference>
<feature type="transmembrane region" description="Helical" evidence="1">
    <location>
        <begin position="20"/>
        <end position="38"/>
    </location>
</feature>
<organism evidence="2 3">
    <name type="scientific">Candidatus Curtissbacteria bacterium RIFOXYA1_FULL_41_14</name>
    <dbReference type="NCBI Taxonomy" id="1797737"/>
    <lineage>
        <taxon>Bacteria</taxon>
        <taxon>Candidatus Curtissiibacteriota</taxon>
    </lineage>
</organism>
<keyword evidence="1" id="KW-1133">Transmembrane helix</keyword>
<name>A0A1F5HC05_9BACT</name>
<dbReference type="EMBL" id="MFCA01000025">
    <property type="protein sequence ID" value="OGE01638.1"/>
    <property type="molecule type" value="Genomic_DNA"/>
</dbReference>
<feature type="transmembrane region" description="Helical" evidence="1">
    <location>
        <begin position="44"/>
        <end position="63"/>
    </location>
</feature>
<accession>A0A1F5HC05</accession>
<dbReference type="STRING" id="1797737.A2196_02005"/>
<protein>
    <submittedName>
        <fullName evidence="2">Uncharacterized protein</fullName>
    </submittedName>
</protein>